<sequence>AQLDALGGELTHRAGISPHLFNFNAPVPEGGLTSRAGEIPLTGTELEQRIGQLADRIGAERLALQTLNRRVVETSLRREIIPSGHPVQTFWVSSPFGWRIDPITGRLEFHEGIDLAAPEGEPIHAVAAGVVTWAGPRYGFGNIVMINDGQGYTTYYAHCEKVFVKIGQVIRRGETIALVGSTGMSTGPHVHFEVLRDNRPVNPAPFVFGAPGA</sequence>
<dbReference type="InterPro" id="IPR011055">
    <property type="entry name" value="Dup_hybrid_motif"/>
</dbReference>
<accession>T0YYE5</accession>
<proteinExistence type="predicted"/>
<dbReference type="PANTHER" id="PTHR21666:SF291">
    <property type="entry name" value="STAGE II SPORULATION PROTEIN Q"/>
    <property type="match status" value="1"/>
</dbReference>
<dbReference type="Pfam" id="PF01551">
    <property type="entry name" value="Peptidase_M23"/>
    <property type="match status" value="1"/>
</dbReference>
<gene>
    <name evidence="2" type="ORF">B2A_11944</name>
</gene>
<feature type="domain" description="M23ase beta-sheet core" evidence="1">
    <location>
        <begin position="109"/>
        <end position="203"/>
    </location>
</feature>
<comment type="caution">
    <text evidence="2">The sequence shown here is derived from an EMBL/GenBank/DDBJ whole genome shotgun (WGS) entry which is preliminary data.</text>
</comment>
<dbReference type="InterPro" id="IPR016047">
    <property type="entry name" value="M23ase_b-sheet_dom"/>
</dbReference>
<reference evidence="2" key="2">
    <citation type="journal article" date="2014" name="ISME J.">
        <title>Microbial stratification in low pH oxic and suboxic macroscopic growths along an acid mine drainage.</title>
        <authorList>
            <person name="Mendez-Garcia C."/>
            <person name="Mesa V."/>
            <person name="Sprenger R.R."/>
            <person name="Richter M."/>
            <person name="Diez M.S."/>
            <person name="Solano J."/>
            <person name="Bargiela R."/>
            <person name="Golyshina O.V."/>
            <person name="Manteca A."/>
            <person name="Ramos J.L."/>
            <person name="Gallego J.R."/>
            <person name="Llorente I."/>
            <person name="Martins Dos Santos V.A."/>
            <person name="Jensen O.N."/>
            <person name="Pelaez A.I."/>
            <person name="Sanchez J."/>
            <person name="Ferrer M."/>
        </authorList>
    </citation>
    <scope>NUCLEOTIDE SEQUENCE</scope>
</reference>
<dbReference type="InterPro" id="IPR050570">
    <property type="entry name" value="Cell_wall_metabolism_enzyme"/>
</dbReference>
<dbReference type="AlphaFoldDB" id="T0YYE5"/>
<evidence type="ECO:0000313" key="2">
    <source>
        <dbReference type="EMBL" id="EQD36967.1"/>
    </source>
</evidence>
<dbReference type="FunFam" id="2.70.70.10:FF:000006">
    <property type="entry name" value="M23 family peptidase"/>
    <property type="match status" value="1"/>
</dbReference>
<dbReference type="Gene3D" id="2.70.70.10">
    <property type="entry name" value="Glucose Permease (Domain IIA)"/>
    <property type="match status" value="1"/>
</dbReference>
<dbReference type="GO" id="GO:0004222">
    <property type="term" value="F:metalloendopeptidase activity"/>
    <property type="evidence" value="ECO:0007669"/>
    <property type="project" value="TreeGrafter"/>
</dbReference>
<dbReference type="EMBL" id="AUZZ01008620">
    <property type="protein sequence ID" value="EQD36967.1"/>
    <property type="molecule type" value="Genomic_DNA"/>
</dbReference>
<dbReference type="SUPFAM" id="SSF51261">
    <property type="entry name" value="Duplicated hybrid motif"/>
    <property type="match status" value="1"/>
</dbReference>
<name>T0YYE5_9ZZZZ</name>
<evidence type="ECO:0000259" key="1">
    <source>
        <dbReference type="Pfam" id="PF01551"/>
    </source>
</evidence>
<feature type="non-terminal residue" evidence="2">
    <location>
        <position position="1"/>
    </location>
</feature>
<reference evidence="2" key="1">
    <citation type="submission" date="2013-08" db="EMBL/GenBank/DDBJ databases">
        <authorList>
            <person name="Mendez C."/>
            <person name="Richter M."/>
            <person name="Ferrer M."/>
            <person name="Sanchez J."/>
        </authorList>
    </citation>
    <scope>NUCLEOTIDE SEQUENCE</scope>
</reference>
<organism evidence="2">
    <name type="scientific">mine drainage metagenome</name>
    <dbReference type="NCBI Taxonomy" id="410659"/>
    <lineage>
        <taxon>unclassified sequences</taxon>
        <taxon>metagenomes</taxon>
        <taxon>ecological metagenomes</taxon>
    </lineage>
</organism>
<dbReference type="CDD" id="cd12797">
    <property type="entry name" value="M23_peptidase"/>
    <property type="match status" value="1"/>
</dbReference>
<protein>
    <submittedName>
        <fullName evidence="2">M23 peptidase domain protein</fullName>
    </submittedName>
</protein>
<dbReference type="PANTHER" id="PTHR21666">
    <property type="entry name" value="PEPTIDASE-RELATED"/>
    <property type="match status" value="1"/>
</dbReference>